<keyword evidence="5 8" id="KW-0812">Transmembrane</keyword>
<evidence type="ECO:0000259" key="9">
    <source>
        <dbReference type="Pfam" id="PF13231"/>
    </source>
</evidence>
<evidence type="ECO:0000256" key="1">
    <source>
        <dbReference type="ARBA" id="ARBA00004651"/>
    </source>
</evidence>
<feature type="transmembrane region" description="Helical" evidence="8">
    <location>
        <begin position="154"/>
        <end position="172"/>
    </location>
</feature>
<feature type="transmembrane region" description="Helical" evidence="8">
    <location>
        <begin position="21"/>
        <end position="39"/>
    </location>
</feature>
<feature type="transmembrane region" description="Helical" evidence="8">
    <location>
        <begin position="304"/>
        <end position="324"/>
    </location>
</feature>
<dbReference type="InterPro" id="IPR050297">
    <property type="entry name" value="LipidA_mod_glycosyltrf_83"/>
</dbReference>
<feature type="domain" description="Glycosyltransferase RgtA/B/C/D-like" evidence="9">
    <location>
        <begin position="82"/>
        <end position="235"/>
    </location>
</feature>
<dbReference type="RefSeq" id="WP_283768875.1">
    <property type="nucleotide sequence ID" value="NZ_JAQOSO010000109.1"/>
</dbReference>
<feature type="transmembrane region" description="Helical" evidence="8">
    <location>
        <begin position="395"/>
        <end position="416"/>
    </location>
</feature>
<keyword evidence="6 8" id="KW-1133">Transmembrane helix</keyword>
<reference evidence="10 11" key="1">
    <citation type="submission" date="2023-01" db="EMBL/GenBank/DDBJ databases">
        <title>Novel diversity within Roseofilum (Cyanobacteria; Desertifilaceae) from marine benthic mats with descriptions of four novel species.</title>
        <authorList>
            <person name="Wang Y."/>
            <person name="Berthold D.E."/>
            <person name="Hu J."/>
            <person name="Lefler F.W."/>
            <person name="Laughinghouse H.D. IV."/>
        </authorList>
    </citation>
    <scope>NUCLEOTIDE SEQUENCE [LARGE SCALE GENOMIC DNA]</scope>
    <source>
        <strain evidence="10 11">BLCC-M114</strain>
    </source>
</reference>
<evidence type="ECO:0000313" key="10">
    <source>
        <dbReference type="EMBL" id="MDJ1176599.1"/>
    </source>
</evidence>
<feature type="transmembrane region" description="Helical" evidence="8">
    <location>
        <begin position="423"/>
        <end position="446"/>
    </location>
</feature>
<dbReference type="InterPro" id="IPR038731">
    <property type="entry name" value="RgtA/B/C-like"/>
</dbReference>
<dbReference type="PANTHER" id="PTHR33908:SF3">
    <property type="entry name" value="UNDECAPRENYL PHOSPHATE-ALPHA-4-AMINO-4-DEOXY-L-ARABINOSE ARABINOSYL TRANSFERASE"/>
    <property type="match status" value="1"/>
</dbReference>
<accession>A0ABT7BDD8</accession>
<name>A0ABT7BDD8_9CYAN</name>
<feature type="transmembrane region" description="Helical" evidence="8">
    <location>
        <begin position="330"/>
        <end position="353"/>
    </location>
</feature>
<feature type="transmembrane region" description="Helical" evidence="8">
    <location>
        <begin position="128"/>
        <end position="147"/>
    </location>
</feature>
<evidence type="ECO:0000313" key="11">
    <source>
        <dbReference type="Proteomes" id="UP001235849"/>
    </source>
</evidence>
<dbReference type="PANTHER" id="PTHR33908">
    <property type="entry name" value="MANNOSYLTRANSFERASE YKCB-RELATED"/>
    <property type="match status" value="1"/>
</dbReference>
<feature type="transmembrane region" description="Helical" evidence="8">
    <location>
        <begin position="365"/>
        <end position="389"/>
    </location>
</feature>
<dbReference type="EMBL" id="JAQOSO010000109">
    <property type="protein sequence ID" value="MDJ1176599.1"/>
    <property type="molecule type" value="Genomic_DNA"/>
</dbReference>
<dbReference type="Pfam" id="PF13231">
    <property type="entry name" value="PMT_2"/>
    <property type="match status" value="1"/>
</dbReference>
<gene>
    <name evidence="10" type="ORF">PMG25_21155</name>
</gene>
<keyword evidence="11" id="KW-1185">Reference proteome</keyword>
<sequence length="557" mass="62881">MYRNFWSIQSPKPFLRVDHPIDRFWALGFLVAALVLFMINLGGVPLRDWDEGTIAQVARNMSRSSSWEGWIFPTLSGLPYFNKPPLVHWLIALMYHGVGVNEWATRFPSALLSATSVPLFYGLGLELFRQRLPALFSTLIYLTLLPVVRHGRLAMLDGPVLCFLLLMVLFALKGRRNLPYSLGVGLGLGLIALTKSILALLLGAIALIFLAWDTPRLLKSAYLWMGVLLGLTPVTLWYGMQLLHYGNPFLETGLVHQSLSRIWQSVENRSGPPWYYLLEILKLSAPWLLMFIPGLRLAWQHRSWSWGKLVLVWASVYFAAISIMSTKLPWYVLPLYPALALAGGAQLTEFWTAYSQGFPRLKPRFIHALTGCFCSLGFVAWGATFYLAIAQRLSSWMILAVVGSVAVTLTVVSLLFQQRDYQFIGMLAWGCYVSLLLLMASPIWVWELEEGFAVKPVAQVLIAHTPVQQPIMTNYPHGRPSLDFYSDRRLIPANFDQILETWSKYPQPYLLLDQQGLQELEARFPNRVQRLGSAEGWTLVTQSSAFSASGSSSSLWM</sequence>
<keyword evidence="7 8" id="KW-0472">Membrane</keyword>
<evidence type="ECO:0000256" key="7">
    <source>
        <dbReference type="ARBA" id="ARBA00023136"/>
    </source>
</evidence>
<evidence type="ECO:0000256" key="6">
    <source>
        <dbReference type="ARBA" id="ARBA00022989"/>
    </source>
</evidence>
<evidence type="ECO:0000256" key="4">
    <source>
        <dbReference type="ARBA" id="ARBA00022679"/>
    </source>
</evidence>
<dbReference type="Proteomes" id="UP001235849">
    <property type="component" value="Unassembled WGS sequence"/>
</dbReference>
<feature type="transmembrane region" description="Helical" evidence="8">
    <location>
        <begin position="222"/>
        <end position="240"/>
    </location>
</feature>
<keyword evidence="4" id="KW-0808">Transferase</keyword>
<proteinExistence type="predicted"/>
<evidence type="ECO:0000256" key="2">
    <source>
        <dbReference type="ARBA" id="ARBA00022475"/>
    </source>
</evidence>
<keyword evidence="3" id="KW-0328">Glycosyltransferase</keyword>
<feature type="transmembrane region" description="Helical" evidence="8">
    <location>
        <begin position="184"/>
        <end position="210"/>
    </location>
</feature>
<evidence type="ECO:0000256" key="8">
    <source>
        <dbReference type="SAM" id="Phobius"/>
    </source>
</evidence>
<organism evidence="10 11">
    <name type="scientific">Roseofilum capinflatum BLCC-M114</name>
    <dbReference type="NCBI Taxonomy" id="3022440"/>
    <lineage>
        <taxon>Bacteria</taxon>
        <taxon>Bacillati</taxon>
        <taxon>Cyanobacteriota</taxon>
        <taxon>Cyanophyceae</taxon>
        <taxon>Desertifilales</taxon>
        <taxon>Desertifilaceae</taxon>
        <taxon>Roseofilum</taxon>
        <taxon>Roseofilum capinflatum</taxon>
    </lineage>
</organism>
<keyword evidence="2" id="KW-1003">Cell membrane</keyword>
<comment type="caution">
    <text evidence="10">The sequence shown here is derived from an EMBL/GenBank/DDBJ whole genome shotgun (WGS) entry which is preliminary data.</text>
</comment>
<evidence type="ECO:0000256" key="3">
    <source>
        <dbReference type="ARBA" id="ARBA00022676"/>
    </source>
</evidence>
<protein>
    <submittedName>
        <fullName evidence="10">Glycosyltransferase family 39 protein</fullName>
    </submittedName>
</protein>
<comment type="subcellular location">
    <subcellularLocation>
        <location evidence="1">Cell membrane</location>
        <topology evidence="1">Multi-pass membrane protein</topology>
    </subcellularLocation>
</comment>
<evidence type="ECO:0000256" key="5">
    <source>
        <dbReference type="ARBA" id="ARBA00022692"/>
    </source>
</evidence>